<feature type="compositionally biased region" description="Polar residues" evidence="1">
    <location>
        <begin position="386"/>
        <end position="400"/>
    </location>
</feature>
<feature type="region of interest" description="Disordered" evidence="1">
    <location>
        <begin position="72"/>
        <end position="173"/>
    </location>
</feature>
<feature type="compositionally biased region" description="Basic and acidic residues" evidence="1">
    <location>
        <begin position="94"/>
        <end position="103"/>
    </location>
</feature>
<reference evidence="2 3" key="1">
    <citation type="journal article" date="2016" name="DNA Res.">
        <title>Genome sequence of Aspergillus luchuensis NBRC 4314.</title>
        <authorList>
            <person name="Yamada O."/>
            <person name="Machida M."/>
            <person name="Hosoyama A."/>
            <person name="Goto M."/>
            <person name="Takahashi T."/>
            <person name="Futagami T."/>
            <person name="Yamagata Y."/>
            <person name="Takeuchi M."/>
            <person name="Kobayashi T."/>
            <person name="Koike H."/>
            <person name="Abe K."/>
            <person name="Asai K."/>
            <person name="Arita M."/>
            <person name="Fujita N."/>
            <person name="Fukuda K."/>
            <person name="Higa K."/>
            <person name="Horikawa H."/>
            <person name="Ishikawa T."/>
            <person name="Jinno K."/>
            <person name="Kato Y."/>
            <person name="Kirimura K."/>
            <person name="Mizutani O."/>
            <person name="Nakasone K."/>
            <person name="Sano M."/>
            <person name="Shiraishi Y."/>
            <person name="Tsukahara M."/>
            <person name="Gomi K."/>
        </authorList>
    </citation>
    <scope>NUCLEOTIDE SEQUENCE [LARGE SCALE GENOMIC DNA]</scope>
    <source>
        <strain evidence="2 3">RIB 2604</strain>
    </source>
</reference>
<feature type="region of interest" description="Disordered" evidence="1">
    <location>
        <begin position="653"/>
        <end position="683"/>
    </location>
</feature>
<sequence>MPLRQPASPLSLETISPSPPDLDSDPLIASDDDLDEGDRAARDQRIEKLAQAYCHGTPLFILSASLRGPFDNGWTNPWRKDRQKTGGHIRTGGKHLEHPERPIIPETVPQKRPLYRESLGISRSKSAVPLSDPSYSTKDRESQGGTTGEPSSKRPRDSRGRTSSSNNTPKPVALHKRTIETSGHSDALTPFQHTEQSWLKRDRAEINFRKVDPPTSPTTTISSRYREGGHYTIQVPGTDYRVTTKNLIRASTGSRDETTFDSRVPDSVKAQLTSRHPGVRPEMEDLENSICVLSSTSHLSKFEFRRRKRSADPEHSTTSPVPVHADNEQISHQTTAVEDSRVSSQPAPVPPNTTSMLAIEADVRMTEDNPHNINVSDRSGTVDHPGNSQSRKVSSTTTAEGVNISDKYPSAQRVPANPALAENVTSLQTISAAKPNSECDNDTIPDPQFNTQAALLHAQKSFQNDLESQVPNPGETHNQPSSPANDITPFHRMNTSRVGKYSRARPPGTAHMPMSTQCIIDAVTPFTFSTEKKARSRFISPQMPSSSRMDRGTATPNTGSPLSSEPEDEDEDEEDEDEDPTILPLKSPAAQQQTPDDTQQGSALPMALSNSHPTTIQDGQGVAPGPDSFNLSQAIADAGSWLQQSFDINHEIQQYKSSAKSRPSSSAGISRSAVAENKPPATK</sequence>
<comment type="caution">
    <text evidence="2">The sequence shown here is derived from an EMBL/GenBank/DDBJ whole genome shotgun (WGS) entry which is preliminary data.</text>
</comment>
<feature type="compositionally biased region" description="Low complexity" evidence="1">
    <location>
        <begin position="588"/>
        <end position="600"/>
    </location>
</feature>
<feature type="compositionally biased region" description="Polar residues" evidence="1">
    <location>
        <begin position="465"/>
        <end position="485"/>
    </location>
</feature>
<feature type="compositionally biased region" description="Polar residues" evidence="1">
    <location>
        <begin position="328"/>
        <end position="353"/>
    </location>
</feature>
<feature type="region of interest" description="Disordered" evidence="1">
    <location>
        <begin position="304"/>
        <end position="353"/>
    </location>
</feature>
<organism evidence="2 3">
    <name type="scientific">Aspergillus kawachii</name>
    <name type="common">White koji mold</name>
    <name type="synonym">Aspergillus awamori var. kawachi</name>
    <dbReference type="NCBI Taxonomy" id="1069201"/>
    <lineage>
        <taxon>Eukaryota</taxon>
        <taxon>Fungi</taxon>
        <taxon>Dikarya</taxon>
        <taxon>Ascomycota</taxon>
        <taxon>Pezizomycotina</taxon>
        <taxon>Eurotiomycetes</taxon>
        <taxon>Eurotiomycetidae</taxon>
        <taxon>Eurotiales</taxon>
        <taxon>Aspergillaceae</taxon>
        <taxon>Aspergillus</taxon>
        <taxon>Aspergillus subgen. Circumdati</taxon>
    </lineage>
</organism>
<evidence type="ECO:0000313" key="3">
    <source>
        <dbReference type="Proteomes" id="UP000075230"/>
    </source>
</evidence>
<dbReference type="VEuPathDB" id="FungiDB:ASPFODRAFT_52703"/>
<feature type="compositionally biased region" description="Low complexity" evidence="1">
    <location>
        <begin position="657"/>
        <end position="675"/>
    </location>
</feature>
<feature type="region of interest" description="Disordered" evidence="1">
    <location>
        <begin position="465"/>
        <end position="513"/>
    </location>
</feature>
<name>A0A146F947_ASPKA</name>
<feature type="compositionally biased region" description="Polar residues" evidence="1">
    <location>
        <begin position="608"/>
        <end position="618"/>
    </location>
</feature>
<reference evidence="3" key="2">
    <citation type="submission" date="2016-02" db="EMBL/GenBank/DDBJ databases">
        <title>Genome sequencing of Aspergillus luchuensis NBRC 4314.</title>
        <authorList>
            <person name="Yamada O."/>
        </authorList>
    </citation>
    <scope>NUCLEOTIDE SEQUENCE [LARGE SCALE GENOMIC DNA]</scope>
    <source>
        <strain evidence="3">RIB 2604</strain>
    </source>
</reference>
<dbReference type="AlphaFoldDB" id="A0A146F947"/>
<dbReference type="EMBL" id="BCWF01000015">
    <property type="protein sequence ID" value="GAT22081.1"/>
    <property type="molecule type" value="Genomic_DNA"/>
</dbReference>
<feature type="region of interest" description="Disordered" evidence="1">
    <location>
        <begin position="1"/>
        <end position="38"/>
    </location>
</feature>
<gene>
    <name evidence="2" type="ORF">RIB2604_01501100</name>
</gene>
<dbReference type="Proteomes" id="UP000075230">
    <property type="component" value="Unassembled WGS sequence"/>
</dbReference>
<proteinExistence type="predicted"/>
<feature type="compositionally biased region" description="Acidic residues" evidence="1">
    <location>
        <begin position="565"/>
        <end position="580"/>
    </location>
</feature>
<feature type="compositionally biased region" description="Basic and acidic residues" evidence="1">
    <location>
        <begin position="151"/>
        <end position="160"/>
    </location>
</feature>
<feature type="region of interest" description="Disordered" evidence="1">
    <location>
        <begin position="533"/>
        <end position="631"/>
    </location>
</feature>
<evidence type="ECO:0000313" key="2">
    <source>
        <dbReference type="EMBL" id="GAT22081.1"/>
    </source>
</evidence>
<accession>A0A146F947</accession>
<feature type="compositionally biased region" description="Polar residues" evidence="1">
    <location>
        <begin position="554"/>
        <end position="563"/>
    </location>
</feature>
<evidence type="ECO:0000256" key="1">
    <source>
        <dbReference type="SAM" id="MobiDB-lite"/>
    </source>
</evidence>
<protein>
    <submittedName>
        <fullName evidence="2">Similar to An11g00970</fullName>
    </submittedName>
</protein>
<feature type="region of interest" description="Disordered" evidence="1">
    <location>
        <begin position="369"/>
        <end position="411"/>
    </location>
</feature>